<keyword evidence="2" id="KW-0472">Membrane</keyword>
<gene>
    <name evidence="3" type="ORF">ACFSBK_02060</name>
</gene>
<proteinExistence type="predicted"/>
<dbReference type="RefSeq" id="WP_058919059.1">
    <property type="nucleotide sequence ID" value="NZ_JBHSQC010000015.1"/>
</dbReference>
<accession>A0ABW4NKJ8</accession>
<evidence type="ECO:0000313" key="4">
    <source>
        <dbReference type="Proteomes" id="UP001597285"/>
    </source>
</evidence>
<feature type="region of interest" description="Disordered" evidence="1">
    <location>
        <begin position="32"/>
        <end position="68"/>
    </location>
</feature>
<name>A0ABW4NKJ8_9LACT</name>
<comment type="caution">
    <text evidence="3">The sequence shown here is derived from an EMBL/GenBank/DDBJ whole genome shotgun (WGS) entry which is preliminary data.</text>
</comment>
<reference evidence="4" key="1">
    <citation type="journal article" date="2019" name="Int. J. Syst. Evol. Microbiol.">
        <title>The Global Catalogue of Microorganisms (GCM) 10K type strain sequencing project: providing services to taxonomists for standard genome sequencing and annotation.</title>
        <authorList>
            <consortium name="The Broad Institute Genomics Platform"/>
            <consortium name="The Broad Institute Genome Sequencing Center for Infectious Disease"/>
            <person name="Wu L."/>
            <person name="Ma J."/>
        </authorList>
    </citation>
    <scope>NUCLEOTIDE SEQUENCE [LARGE SCALE GENOMIC DNA]</scope>
    <source>
        <strain evidence="4">KCTC 42143</strain>
    </source>
</reference>
<dbReference type="Proteomes" id="UP001597285">
    <property type="component" value="Unassembled WGS sequence"/>
</dbReference>
<keyword evidence="2" id="KW-1133">Transmembrane helix</keyword>
<sequence length="68" mass="7483">MDMRDVKKATSVLTSVVGVTIVAYGIFLLTERKDPPLEPKPPSSIESFREESREKAASEKNDKASSTN</sequence>
<organism evidence="3 4">
    <name type="scientific">Carnobacterium antarcticum</name>
    <dbReference type="NCBI Taxonomy" id="2126436"/>
    <lineage>
        <taxon>Bacteria</taxon>
        <taxon>Bacillati</taxon>
        <taxon>Bacillota</taxon>
        <taxon>Bacilli</taxon>
        <taxon>Lactobacillales</taxon>
        <taxon>Carnobacteriaceae</taxon>
        <taxon>Carnobacterium</taxon>
    </lineage>
</organism>
<evidence type="ECO:0000313" key="3">
    <source>
        <dbReference type="EMBL" id="MFD1798643.1"/>
    </source>
</evidence>
<evidence type="ECO:0000256" key="2">
    <source>
        <dbReference type="SAM" id="Phobius"/>
    </source>
</evidence>
<feature type="transmembrane region" description="Helical" evidence="2">
    <location>
        <begin position="12"/>
        <end position="30"/>
    </location>
</feature>
<keyword evidence="2" id="KW-0812">Transmembrane</keyword>
<protein>
    <submittedName>
        <fullName evidence="3">Uncharacterized protein</fullName>
    </submittedName>
</protein>
<dbReference type="EMBL" id="JBHUFF010000008">
    <property type="protein sequence ID" value="MFD1798643.1"/>
    <property type="molecule type" value="Genomic_DNA"/>
</dbReference>
<evidence type="ECO:0000256" key="1">
    <source>
        <dbReference type="SAM" id="MobiDB-lite"/>
    </source>
</evidence>
<keyword evidence="4" id="KW-1185">Reference proteome</keyword>
<feature type="compositionally biased region" description="Basic and acidic residues" evidence="1">
    <location>
        <begin position="47"/>
        <end position="68"/>
    </location>
</feature>